<feature type="coiled-coil region" evidence="1">
    <location>
        <begin position="427"/>
        <end position="454"/>
    </location>
</feature>
<name>A0A438C6K8_VITVI</name>
<feature type="compositionally biased region" description="Basic and acidic residues" evidence="2">
    <location>
        <begin position="648"/>
        <end position="661"/>
    </location>
</feature>
<feature type="transmembrane region" description="Helical" evidence="3">
    <location>
        <begin position="20"/>
        <end position="44"/>
    </location>
</feature>
<dbReference type="Proteomes" id="UP000288805">
    <property type="component" value="Unassembled WGS sequence"/>
</dbReference>
<proteinExistence type="predicted"/>
<reference evidence="4 5" key="1">
    <citation type="journal article" date="2018" name="PLoS Genet.">
        <title>Population sequencing reveals clonal diversity and ancestral inbreeding in the grapevine cultivar Chardonnay.</title>
        <authorList>
            <person name="Roach M.J."/>
            <person name="Johnson D.L."/>
            <person name="Bohlmann J."/>
            <person name="van Vuuren H.J."/>
            <person name="Jones S.J."/>
            <person name="Pretorius I.S."/>
            <person name="Schmidt S.A."/>
            <person name="Borneman A.R."/>
        </authorList>
    </citation>
    <scope>NUCLEOTIDE SEQUENCE [LARGE SCALE GENOMIC DNA]</scope>
    <source>
        <strain evidence="5">cv. Chardonnay</strain>
        <tissue evidence="4">Leaf</tissue>
    </source>
</reference>
<dbReference type="AlphaFoldDB" id="A0A438C6K8"/>
<sequence>MVPDIREESPFFCIEGKKYVILYLSFNFLLTNTLYLKVLLAPLFTTQQSPSSTTTMASHALCHMPMQLVPGRKGPPTRLRTKLWSSIALCQSRSKYARREARRKEKQSEENRGQAAAVFMRTFGALPEVHFLHSIYHFKAQEVKNPMLQTVHDSELKRRSYSHCKQITPKCCEISLLLREFRSLFVQCYGIPPEATRYMPQAGTLRTSRWKPISQPCEFNLLLRKYFAALLGVCEISQTPFSPAKCHSCNSLAKKCPRKGKLPSYINSLASTVKRHSGNQPNSEDFSTEDERLSFLSLGVRKARGSNLESNGAVATAAARDESNGAVAGDRTSNQMVPLPMPLLGTNQMAPLPGMVPLYSDITFSRVLVIFITIVHAIFNTIAEEAMNFMSYVAKVSREWDEPNARDMGRMMSQPKAKGEMYILNDGMDMKAEIAAMERRLDELEMNQMQEVQAISQTPLQAMPCAICLSYEHLVDECPTIPAEREMFGDCNTYNPNWRDHPNFSWKPQPPQYQQPAQAPQQASNLEQAMVNLCKVVGDFIGKQEATNARVDQRIDRMESMLNKRMDEMQNDLSQKLDILQDSISRLANLNTVQEKENSPSQPYQNSMSIHEMEAKEGESSMVKETKEVITLRSGKEVDLPTCKLEHKVESETKKEKRDESNGAVAGDRTSNQMVPLPMPLLGTNHLWQDEAMWEWITTVME</sequence>
<comment type="caution">
    <text evidence="4">The sequence shown here is derived from an EMBL/GenBank/DDBJ whole genome shotgun (WGS) entry which is preliminary data.</text>
</comment>
<keyword evidence="3" id="KW-1133">Transmembrane helix</keyword>
<keyword evidence="3" id="KW-0812">Transmembrane</keyword>
<accession>A0A438C6K8</accession>
<protein>
    <submittedName>
        <fullName evidence="4">Uncharacterized protein</fullName>
    </submittedName>
</protein>
<evidence type="ECO:0000256" key="3">
    <source>
        <dbReference type="SAM" id="Phobius"/>
    </source>
</evidence>
<evidence type="ECO:0000256" key="1">
    <source>
        <dbReference type="SAM" id="Coils"/>
    </source>
</evidence>
<organism evidence="4 5">
    <name type="scientific">Vitis vinifera</name>
    <name type="common">Grape</name>
    <dbReference type="NCBI Taxonomy" id="29760"/>
    <lineage>
        <taxon>Eukaryota</taxon>
        <taxon>Viridiplantae</taxon>
        <taxon>Streptophyta</taxon>
        <taxon>Embryophyta</taxon>
        <taxon>Tracheophyta</taxon>
        <taxon>Spermatophyta</taxon>
        <taxon>Magnoliopsida</taxon>
        <taxon>eudicotyledons</taxon>
        <taxon>Gunneridae</taxon>
        <taxon>Pentapetalae</taxon>
        <taxon>rosids</taxon>
        <taxon>Vitales</taxon>
        <taxon>Vitaceae</taxon>
        <taxon>Viteae</taxon>
        <taxon>Vitis</taxon>
    </lineage>
</organism>
<evidence type="ECO:0000313" key="5">
    <source>
        <dbReference type="Proteomes" id="UP000288805"/>
    </source>
</evidence>
<dbReference type="EMBL" id="QGNW01002509">
    <property type="protein sequence ID" value="RVW18887.1"/>
    <property type="molecule type" value="Genomic_DNA"/>
</dbReference>
<evidence type="ECO:0000256" key="2">
    <source>
        <dbReference type="SAM" id="MobiDB-lite"/>
    </source>
</evidence>
<keyword evidence="1" id="KW-0175">Coiled coil</keyword>
<feature type="region of interest" description="Disordered" evidence="2">
    <location>
        <begin position="648"/>
        <end position="676"/>
    </location>
</feature>
<keyword evidence="3" id="KW-0472">Membrane</keyword>
<evidence type="ECO:0000313" key="4">
    <source>
        <dbReference type="EMBL" id="RVW18887.1"/>
    </source>
</evidence>
<gene>
    <name evidence="4" type="ORF">CK203_103870</name>
</gene>